<evidence type="ECO:0000256" key="3">
    <source>
        <dbReference type="ARBA" id="ARBA00022692"/>
    </source>
</evidence>
<protein>
    <submittedName>
        <fullName evidence="9">Cytochrome c1</fullName>
    </submittedName>
</protein>
<dbReference type="Proteomes" id="UP000504844">
    <property type="component" value="Chromosome"/>
</dbReference>
<gene>
    <name evidence="9" type="ORF">HQN60_01685</name>
</gene>
<dbReference type="GO" id="GO:0016020">
    <property type="term" value="C:membrane"/>
    <property type="evidence" value="ECO:0007669"/>
    <property type="project" value="UniProtKB-SubCell"/>
</dbReference>
<evidence type="ECO:0000256" key="5">
    <source>
        <dbReference type="ARBA" id="ARBA00022989"/>
    </source>
</evidence>
<accession>A0A6M8SPT0</accession>
<keyword evidence="4 8" id="KW-0479">Metal-binding</keyword>
<dbReference type="Pfam" id="PF02167">
    <property type="entry name" value="Cytochrom_C1"/>
    <property type="match status" value="1"/>
</dbReference>
<evidence type="ECO:0000256" key="4">
    <source>
        <dbReference type="ARBA" id="ARBA00022723"/>
    </source>
</evidence>
<keyword evidence="3" id="KW-0812">Transmembrane</keyword>
<evidence type="ECO:0000313" key="10">
    <source>
        <dbReference type="Proteomes" id="UP000504844"/>
    </source>
</evidence>
<dbReference type="RefSeq" id="WP_173532060.1">
    <property type="nucleotide sequence ID" value="NZ_CP054143.1"/>
</dbReference>
<feature type="binding site" description="covalent" evidence="8">
    <location>
        <position position="53"/>
    </location>
    <ligand>
        <name>heme c</name>
        <dbReference type="ChEBI" id="CHEBI:61717"/>
    </ligand>
</feature>
<dbReference type="Gene3D" id="1.10.760.10">
    <property type="entry name" value="Cytochrome c-like domain"/>
    <property type="match status" value="1"/>
</dbReference>
<dbReference type="AlphaFoldDB" id="A0A6M8SPT0"/>
<comment type="subcellular location">
    <subcellularLocation>
        <location evidence="1">Membrane</location>
    </subcellularLocation>
</comment>
<organism evidence="9 10">
    <name type="scientific">Deefgea piscis</name>
    <dbReference type="NCBI Taxonomy" id="2739061"/>
    <lineage>
        <taxon>Bacteria</taxon>
        <taxon>Pseudomonadati</taxon>
        <taxon>Pseudomonadota</taxon>
        <taxon>Betaproteobacteria</taxon>
        <taxon>Neisseriales</taxon>
        <taxon>Chitinibacteraceae</taxon>
        <taxon>Deefgea</taxon>
    </lineage>
</organism>
<dbReference type="GO" id="GO:0020037">
    <property type="term" value="F:heme binding"/>
    <property type="evidence" value="ECO:0007669"/>
    <property type="project" value="InterPro"/>
</dbReference>
<evidence type="ECO:0000256" key="1">
    <source>
        <dbReference type="ARBA" id="ARBA00004370"/>
    </source>
</evidence>
<dbReference type="GO" id="GO:0046872">
    <property type="term" value="F:metal ion binding"/>
    <property type="evidence" value="ECO:0007669"/>
    <property type="project" value="UniProtKB-KW"/>
</dbReference>
<reference evidence="9 10" key="1">
    <citation type="submission" date="2020-05" db="EMBL/GenBank/DDBJ databases">
        <title>Complete genome sequence of Deefgea sp. D17.</title>
        <authorList>
            <person name="Bae J.-W."/>
            <person name="Han J.E."/>
        </authorList>
    </citation>
    <scope>NUCLEOTIDE SEQUENCE [LARGE SCALE GENOMIC DNA]</scope>
    <source>
        <strain evidence="9 10">D17</strain>
    </source>
</reference>
<dbReference type="PANTHER" id="PTHR10266">
    <property type="entry name" value="CYTOCHROME C1"/>
    <property type="match status" value="1"/>
</dbReference>
<dbReference type="SUPFAM" id="SSF46626">
    <property type="entry name" value="Cytochrome c"/>
    <property type="match status" value="1"/>
</dbReference>
<sequence length="252" mass="28404">MKKIINHLLFALLAAVSINSQAAGGAVALDKAPIDLRNAESLQRGAQTFVNYCLSCHGAVAMRYNRLEDIGLSKEQIEKNLMFTTDKIGNPMKVAMDAKEGKAWFGATPPDLSLIARSRGSDWLYTYLRGFYRDDTRPTGWNNTVFDKVGMPNVLWQLQGQQILEVKKEGAHEVHTLKLAQPGLLTRGTESGGYDNKEFDQRVGDLVNFMTYMSEPAQVKREQIGYAVVLFLLFILVPLTYLLKKEYWKDIH</sequence>
<evidence type="ECO:0000256" key="6">
    <source>
        <dbReference type="ARBA" id="ARBA00023004"/>
    </source>
</evidence>
<keyword evidence="5" id="KW-1133">Transmembrane helix</keyword>
<evidence type="ECO:0000256" key="2">
    <source>
        <dbReference type="ARBA" id="ARBA00022617"/>
    </source>
</evidence>
<keyword evidence="10" id="KW-1185">Reference proteome</keyword>
<comment type="cofactor">
    <cofactor evidence="8">
        <name>heme c</name>
        <dbReference type="ChEBI" id="CHEBI:61717"/>
    </cofactor>
    <text evidence="8">Binds 1 heme c group covalently per subunit.</text>
</comment>
<dbReference type="InterPro" id="IPR002326">
    <property type="entry name" value="Cyt_c1"/>
</dbReference>
<evidence type="ECO:0000256" key="7">
    <source>
        <dbReference type="ARBA" id="ARBA00023136"/>
    </source>
</evidence>
<evidence type="ECO:0000256" key="8">
    <source>
        <dbReference type="PIRSR" id="PIRSR602326-1"/>
    </source>
</evidence>
<feature type="binding site" description="covalent" evidence="8">
    <location>
        <position position="57"/>
    </location>
    <ligand>
        <name>heme c</name>
        <dbReference type="ChEBI" id="CHEBI:61717"/>
    </ligand>
</feature>
<feature type="binding site" description="covalent" evidence="8">
    <location>
        <position position="56"/>
    </location>
    <ligand>
        <name>heme c</name>
        <dbReference type="ChEBI" id="CHEBI:61717"/>
    </ligand>
</feature>
<dbReference type="InterPro" id="IPR036909">
    <property type="entry name" value="Cyt_c-like_dom_sf"/>
</dbReference>
<keyword evidence="6 8" id="KW-0408">Iron</keyword>
<evidence type="ECO:0000313" key="9">
    <source>
        <dbReference type="EMBL" id="QKJ65550.1"/>
    </source>
</evidence>
<keyword evidence="7" id="KW-0472">Membrane</keyword>
<accession>A0A8G1LYM8</accession>
<name>A0A6M8SPT0_9NEIS</name>
<dbReference type="PANTHER" id="PTHR10266:SF3">
    <property type="entry name" value="CYTOCHROME C1, HEME PROTEIN, MITOCHONDRIAL"/>
    <property type="match status" value="1"/>
</dbReference>
<proteinExistence type="predicted"/>
<keyword evidence="2 8" id="KW-0349">Heme</keyword>
<dbReference type="EMBL" id="CP054143">
    <property type="protein sequence ID" value="QKJ65550.1"/>
    <property type="molecule type" value="Genomic_DNA"/>
</dbReference>
<dbReference type="GO" id="GO:0009055">
    <property type="term" value="F:electron transfer activity"/>
    <property type="evidence" value="ECO:0007669"/>
    <property type="project" value="InterPro"/>
</dbReference>
<dbReference type="KEGG" id="dee:HQN60_01685"/>